<accession>A0A6A7W7F5</accession>
<gene>
    <name evidence="1" type="ORF">F7D20_00105</name>
</gene>
<dbReference type="AlphaFoldDB" id="A0A6A7W7F5"/>
<proteinExistence type="predicted"/>
<reference evidence="1 2" key="1">
    <citation type="submission" date="2019-09" db="EMBL/GenBank/DDBJ databases">
        <title>Distinct polysaccharide growth profiles of human intestinal Prevotella copri isolates.</title>
        <authorList>
            <person name="Fehlner-Peach H."/>
            <person name="Magnabosco C."/>
            <person name="Raghavan V."/>
            <person name="Scher J.U."/>
            <person name="Tett A."/>
            <person name="Cox L.M."/>
            <person name="Gottsegen C."/>
            <person name="Watters A."/>
            <person name="Wiltshire- Gordon J.D."/>
            <person name="Segata N."/>
            <person name="Bonneau R."/>
            <person name="Littman D.R."/>
        </authorList>
    </citation>
    <scope>NUCLEOTIDE SEQUENCE [LARGE SCALE GENOMIC DNA]</scope>
    <source>
        <strain evidence="2">iAQ1173</strain>
    </source>
</reference>
<comment type="caution">
    <text evidence="1">The sequence shown here is derived from an EMBL/GenBank/DDBJ whole genome shotgun (WGS) entry which is preliminary data.</text>
</comment>
<dbReference type="Proteomes" id="UP000384372">
    <property type="component" value="Unassembled WGS sequence"/>
</dbReference>
<dbReference type="EMBL" id="VZAD01000003">
    <property type="protein sequence ID" value="MQP10400.1"/>
    <property type="molecule type" value="Genomic_DNA"/>
</dbReference>
<organism evidence="1 2">
    <name type="scientific">Segatella copri</name>
    <dbReference type="NCBI Taxonomy" id="165179"/>
    <lineage>
        <taxon>Bacteria</taxon>
        <taxon>Pseudomonadati</taxon>
        <taxon>Bacteroidota</taxon>
        <taxon>Bacteroidia</taxon>
        <taxon>Bacteroidales</taxon>
        <taxon>Prevotellaceae</taxon>
        <taxon>Segatella</taxon>
    </lineage>
</organism>
<name>A0A6A7W7F5_9BACT</name>
<protein>
    <submittedName>
        <fullName evidence="1">Uncharacterized protein</fullName>
    </submittedName>
</protein>
<evidence type="ECO:0000313" key="1">
    <source>
        <dbReference type="EMBL" id="MQP10400.1"/>
    </source>
</evidence>
<evidence type="ECO:0000313" key="2">
    <source>
        <dbReference type="Proteomes" id="UP000384372"/>
    </source>
</evidence>
<dbReference type="RefSeq" id="WP_118116405.1">
    <property type="nucleotide sequence ID" value="NZ_VZAD01000003.1"/>
</dbReference>
<dbReference type="OrthoDB" id="9781481at2"/>
<sequence>MGMVKKIRRQDSGWKQTAGCSGETSINLSSEIFDYLSYGMVDSGEECGITFRIYKKDYVDALSFIESQLPLYRSTSRESIKIEVGNPIFEKLLCAIDSFFGNNDFKEYTVTLYRRKDGRIYLKNLKQKGFTIRDFLVEFSSALDFEMVDDCFELRLIPFYI</sequence>
<keyword evidence="2" id="KW-1185">Reference proteome</keyword>